<dbReference type="AlphaFoldDB" id="A0AAW4IWR5"/>
<name>A0AAW4IWR5_9GAMM</name>
<dbReference type="InterPro" id="IPR019292">
    <property type="entry name" value="McrC"/>
</dbReference>
<reference evidence="1 2" key="1">
    <citation type="submission" date="2021-03" db="EMBL/GenBank/DDBJ databases">
        <authorList>
            <person name="Shang D.-D."/>
            <person name="Du Z.-J."/>
            <person name="Chen G.-J."/>
        </authorList>
    </citation>
    <scope>NUCLEOTIDE SEQUENCE [LARGE SCALE GENOMIC DNA]</scope>
    <source>
        <strain evidence="1 2">F2608</strain>
    </source>
</reference>
<dbReference type="Proteomes" id="UP000664161">
    <property type="component" value="Unassembled WGS sequence"/>
</dbReference>
<dbReference type="Pfam" id="PF10117">
    <property type="entry name" value="McrBC"/>
    <property type="match status" value="1"/>
</dbReference>
<organism evidence="1 2">
    <name type="scientific">Psychrobacter halodurans</name>
    <dbReference type="NCBI Taxonomy" id="2818439"/>
    <lineage>
        <taxon>Bacteria</taxon>
        <taxon>Pseudomonadati</taxon>
        <taxon>Pseudomonadota</taxon>
        <taxon>Gammaproteobacteria</taxon>
        <taxon>Moraxellales</taxon>
        <taxon>Moraxellaceae</taxon>
        <taxon>Psychrobacter</taxon>
    </lineage>
</organism>
<accession>A0AAW4IWR5</accession>
<protein>
    <recommendedName>
        <fullName evidence="3">5-methylcytosine-specific restriction enzyme subunit McrC</fullName>
    </recommendedName>
</protein>
<evidence type="ECO:0000313" key="2">
    <source>
        <dbReference type="Proteomes" id="UP000664161"/>
    </source>
</evidence>
<gene>
    <name evidence="1" type="ORF">J3491_07595</name>
</gene>
<comment type="caution">
    <text evidence="1">The sequence shown here is derived from an EMBL/GenBank/DDBJ whole genome shotgun (WGS) entry which is preliminary data.</text>
</comment>
<keyword evidence="2" id="KW-1185">Reference proteome</keyword>
<dbReference type="EMBL" id="JAGBKN010000013">
    <property type="protein sequence ID" value="MBO1517197.1"/>
    <property type="molecule type" value="Genomic_DNA"/>
</dbReference>
<sequence>MTVLHNDSDLHTAGNPELLRPAVSQTGIMTVFEHQRLTARDFAYVTDFEWLLAQEFAVFGIKRKRGQWQLQVGHYIGIVHLPSGMVLEILPKRMAATNTPPQRQSPSEQQRAISRTRLWVQRMLADLIASNDSSPQTLPNSKHLGQFGRHAAPLPINALPLSDWLIQQFLQGLTQHPPTQHYQTQIDNQTSLQGRLVIKEQLQRNLLQPHKFVCERSVLSQDMLANRLIKSALEQLSPLLQTSVRFRRIGAQLSTTWQRVSALHAHELTQLATVYQQAKCQLAVQPLHANAVQGAQQLLEMAYWLLRQSSVAGANGIAPPVTKQRPSSLRLCLLLDMNQAFEQWASLRIAALFRRVSTDYQPLFQAQRVWLNDEEGRACLSIRPDLLIYQTPPDNDNDNSTHTHHKAKTVTNTACCYSHVIDIKWKTLANAAAISPSDAYQLASYAQAYQAPQAWLVYPVQDDTRQPTRLHQLPITEALASKVPDHATLWLIPFNVNTGTINKGSDLLP</sequence>
<evidence type="ECO:0008006" key="3">
    <source>
        <dbReference type="Google" id="ProtNLM"/>
    </source>
</evidence>
<dbReference type="PANTHER" id="PTHR38733:SF1">
    <property type="entry name" value="TYPE IV METHYL-DIRECTED RESTRICTION ENZYME ECOKMCRBC"/>
    <property type="match status" value="1"/>
</dbReference>
<dbReference type="PANTHER" id="PTHR38733">
    <property type="entry name" value="PROTEIN MCRC"/>
    <property type="match status" value="1"/>
</dbReference>
<evidence type="ECO:0000313" key="1">
    <source>
        <dbReference type="EMBL" id="MBO1517197.1"/>
    </source>
</evidence>
<dbReference type="RefSeq" id="WP_207969718.1">
    <property type="nucleotide sequence ID" value="NZ_JAGBKN010000013.1"/>
</dbReference>
<proteinExistence type="predicted"/>